<accession>A0A3B1CXD8</accession>
<dbReference type="InterPro" id="IPR027396">
    <property type="entry name" value="DsrEFH-like"/>
</dbReference>
<name>A0A3B1CXD8_9ZZZZ</name>
<dbReference type="SUPFAM" id="SSF75169">
    <property type="entry name" value="DsrEFH-like"/>
    <property type="match status" value="1"/>
</dbReference>
<reference evidence="1" key="1">
    <citation type="submission" date="2018-06" db="EMBL/GenBank/DDBJ databases">
        <authorList>
            <person name="Zhirakovskaya E."/>
        </authorList>
    </citation>
    <scope>NUCLEOTIDE SEQUENCE</scope>
</reference>
<dbReference type="AlphaFoldDB" id="A0A3B1CXD8"/>
<protein>
    <submittedName>
        <fullName evidence="1">Uncharacterized protein</fullName>
    </submittedName>
</protein>
<sequence length="114" mass="12266">MATKKVTVVISEAPSPDVSERVRMTVGLTLDDDNEVRVLLIDDGIYTGLGVDHEKIGIKEMDNGLVMFGALGVRSYAHSGSVKERGVSVKKFGVVEIGDNEVEKLVSESSIIFA</sequence>
<dbReference type="Gene3D" id="3.40.1260.10">
    <property type="entry name" value="DsrEFH-like"/>
    <property type="match status" value="1"/>
</dbReference>
<organism evidence="1">
    <name type="scientific">hydrothermal vent metagenome</name>
    <dbReference type="NCBI Taxonomy" id="652676"/>
    <lineage>
        <taxon>unclassified sequences</taxon>
        <taxon>metagenomes</taxon>
        <taxon>ecological metagenomes</taxon>
    </lineage>
</organism>
<proteinExistence type="predicted"/>
<dbReference type="EMBL" id="UOGC01000157">
    <property type="protein sequence ID" value="VAX23905.1"/>
    <property type="molecule type" value="Genomic_DNA"/>
</dbReference>
<evidence type="ECO:0000313" key="1">
    <source>
        <dbReference type="EMBL" id="VAX23905.1"/>
    </source>
</evidence>
<dbReference type="InterPro" id="IPR003787">
    <property type="entry name" value="Sulphur_relay_DsrE/F-like"/>
</dbReference>
<dbReference type="Pfam" id="PF02635">
    <property type="entry name" value="DsrE"/>
    <property type="match status" value="1"/>
</dbReference>
<gene>
    <name evidence="1" type="ORF">MNBD_NITROSPINAE01-536</name>
</gene>